<keyword evidence="2" id="KW-1133">Transmembrane helix</keyword>
<proteinExistence type="predicted"/>
<feature type="transmembrane region" description="Helical" evidence="2">
    <location>
        <begin position="76"/>
        <end position="95"/>
    </location>
</feature>
<name>A0A9D4T8K7_RHISA</name>
<comment type="caution">
    <text evidence="3">The sequence shown here is derived from an EMBL/GenBank/DDBJ whole genome shotgun (WGS) entry which is preliminary data.</text>
</comment>
<accession>A0A9D4T8K7</accession>
<protein>
    <submittedName>
        <fullName evidence="3">Uncharacterized protein</fullName>
    </submittedName>
</protein>
<dbReference type="EMBL" id="JABSTV010001245">
    <property type="protein sequence ID" value="KAH7982430.1"/>
    <property type="molecule type" value="Genomic_DNA"/>
</dbReference>
<keyword evidence="2" id="KW-0812">Transmembrane</keyword>
<keyword evidence="2" id="KW-0472">Membrane</keyword>
<organism evidence="3 4">
    <name type="scientific">Rhipicephalus sanguineus</name>
    <name type="common">Brown dog tick</name>
    <name type="synonym">Ixodes sanguineus</name>
    <dbReference type="NCBI Taxonomy" id="34632"/>
    <lineage>
        <taxon>Eukaryota</taxon>
        <taxon>Metazoa</taxon>
        <taxon>Ecdysozoa</taxon>
        <taxon>Arthropoda</taxon>
        <taxon>Chelicerata</taxon>
        <taxon>Arachnida</taxon>
        <taxon>Acari</taxon>
        <taxon>Parasitiformes</taxon>
        <taxon>Ixodida</taxon>
        <taxon>Ixodoidea</taxon>
        <taxon>Ixodidae</taxon>
        <taxon>Rhipicephalinae</taxon>
        <taxon>Rhipicephalus</taxon>
        <taxon>Rhipicephalus</taxon>
    </lineage>
</organism>
<feature type="compositionally biased region" description="Polar residues" evidence="1">
    <location>
        <begin position="14"/>
        <end position="23"/>
    </location>
</feature>
<sequence>MHARPAYAAKFVNSGGSSTSRAPPSSREVTYLGLTIDHRLTWIPAAKVRRVQGAVARLHQRGQGCTVQWALRLNQAAATSILLYALPLVLLSPVII</sequence>
<gene>
    <name evidence="3" type="ORF">HPB52_005001</name>
</gene>
<reference evidence="3" key="1">
    <citation type="journal article" date="2020" name="Cell">
        <title>Large-Scale Comparative Analyses of Tick Genomes Elucidate Their Genetic Diversity and Vector Capacities.</title>
        <authorList>
            <consortium name="Tick Genome and Microbiome Consortium (TIGMIC)"/>
            <person name="Jia N."/>
            <person name="Wang J."/>
            <person name="Shi W."/>
            <person name="Du L."/>
            <person name="Sun Y."/>
            <person name="Zhan W."/>
            <person name="Jiang J.F."/>
            <person name="Wang Q."/>
            <person name="Zhang B."/>
            <person name="Ji P."/>
            <person name="Bell-Sakyi L."/>
            <person name="Cui X.M."/>
            <person name="Yuan T.T."/>
            <person name="Jiang B.G."/>
            <person name="Yang W.F."/>
            <person name="Lam T.T."/>
            <person name="Chang Q.C."/>
            <person name="Ding S.J."/>
            <person name="Wang X.J."/>
            <person name="Zhu J.G."/>
            <person name="Ruan X.D."/>
            <person name="Zhao L."/>
            <person name="Wei J.T."/>
            <person name="Ye R.Z."/>
            <person name="Que T.C."/>
            <person name="Du C.H."/>
            <person name="Zhou Y.H."/>
            <person name="Cheng J.X."/>
            <person name="Dai P.F."/>
            <person name="Guo W.B."/>
            <person name="Han X.H."/>
            <person name="Huang E.J."/>
            <person name="Li L.F."/>
            <person name="Wei W."/>
            <person name="Gao Y.C."/>
            <person name="Liu J.Z."/>
            <person name="Shao H.Z."/>
            <person name="Wang X."/>
            <person name="Wang C.C."/>
            <person name="Yang T.C."/>
            <person name="Huo Q.B."/>
            <person name="Li W."/>
            <person name="Chen H.Y."/>
            <person name="Chen S.E."/>
            <person name="Zhou L.G."/>
            <person name="Ni X.B."/>
            <person name="Tian J.H."/>
            <person name="Sheng Y."/>
            <person name="Liu T."/>
            <person name="Pan Y.S."/>
            <person name="Xia L.Y."/>
            <person name="Li J."/>
            <person name="Zhao F."/>
            <person name="Cao W.C."/>
        </authorList>
    </citation>
    <scope>NUCLEOTIDE SEQUENCE</scope>
    <source>
        <strain evidence="3">Rsan-2018</strain>
    </source>
</reference>
<evidence type="ECO:0000313" key="4">
    <source>
        <dbReference type="Proteomes" id="UP000821837"/>
    </source>
</evidence>
<evidence type="ECO:0000256" key="2">
    <source>
        <dbReference type="SAM" id="Phobius"/>
    </source>
</evidence>
<dbReference type="AlphaFoldDB" id="A0A9D4T8K7"/>
<feature type="region of interest" description="Disordered" evidence="1">
    <location>
        <begin position="1"/>
        <end position="26"/>
    </location>
</feature>
<evidence type="ECO:0000313" key="3">
    <source>
        <dbReference type="EMBL" id="KAH7982430.1"/>
    </source>
</evidence>
<dbReference type="Proteomes" id="UP000821837">
    <property type="component" value="Chromosome 1"/>
</dbReference>
<reference evidence="3" key="2">
    <citation type="submission" date="2021-09" db="EMBL/GenBank/DDBJ databases">
        <authorList>
            <person name="Jia N."/>
            <person name="Wang J."/>
            <person name="Shi W."/>
            <person name="Du L."/>
            <person name="Sun Y."/>
            <person name="Zhan W."/>
            <person name="Jiang J."/>
            <person name="Wang Q."/>
            <person name="Zhang B."/>
            <person name="Ji P."/>
            <person name="Sakyi L.B."/>
            <person name="Cui X."/>
            <person name="Yuan T."/>
            <person name="Jiang B."/>
            <person name="Yang W."/>
            <person name="Lam T.T.-Y."/>
            <person name="Chang Q."/>
            <person name="Ding S."/>
            <person name="Wang X."/>
            <person name="Zhu J."/>
            <person name="Ruan X."/>
            <person name="Zhao L."/>
            <person name="Wei J."/>
            <person name="Que T."/>
            <person name="Du C."/>
            <person name="Cheng J."/>
            <person name="Dai P."/>
            <person name="Han X."/>
            <person name="Huang E."/>
            <person name="Gao Y."/>
            <person name="Liu J."/>
            <person name="Shao H."/>
            <person name="Ye R."/>
            <person name="Li L."/>
            <person name="Wei W."/>
            <person name="Wang X."/>
            <person name="Wang C."/>
            <person name="Huo Q."/>
            <person name="Li W."/>
            <person name="Guo W."/>
            <person name="Chen H."/>
            <person name="Chen S."/>
            <person name="Zhou L."/>
            <person name="Zhou L."/>
            <person name="Ni X."/>
            <person name="Tian J."/>
            <person name="Zhou Y."/>
            <person name="Sheng Y."/>
            <person name="Liu T."/>
            <person name="Pan Y."/>
            <person name="Xia L."/>
            <person name="Li J."/>
            <person name="Zhao F."/>
            <person name="Cao W."/>
        </authorList>
    </citation>
    <scope>NUCLEOTIDE SEQUENCE</scope>
    <source>
        <strain evidence="3">Rsan-2018</strain>
        <tissue evidence="3">Larvae</tissue>
    </source>
</reference>
<keyword evidence="4" id="KW-1185">Reference proteome</keyword>
<evidence type="ECO:0000256" key="1">
    <source>
        <dbReference type="SAM" id="MobiDB-lite"/>
    </source>
</evidence>